<comment type="similarity">
    <text evidence="2">Belongs to the cystatin family.</text>
</comment>
<dbReference type="InterPro" id="IPR018073">
    <property type="entry name" value="Prot_inh_cystat_CS"/>
</dbReference>
<keyword evidence="5" id="KW-0789">Thiol protease inhibitor</keyword>
<name>B4XC04_HAELO</name>
<dbReference type="AlphaFoldDB" id="B4XC04"/>
<dbReference type="InterPro" id="IPR046350">
    <property type="entry name" value="Cystatin_sf"/>
</dbReference>
<feature type="chain" id="PRO_5018656554" evidence="7">
    <location>
        <begin position="19"/>
        <end position="131"/>
    </location>
</feature>
<keyword evidence="3" id="KW-0964">Secreted</keyword>
<dbReference type="GO" id="GO:0005615">
    <property type="term" value="C:extracellular space"/>
    <property type="evidence" value="ECO:0007669"/>
    <property type="project" value="TreeGrafter"/>
</dbReference>
<keyword evidence="6 7" id="KW-0732">Signal</keyword>
<evidence type="ECO:0000256" key="4">
    <source>
        <dbReference type="ARBA" id="ARBA00022690"/>
    </source>
</evidence>
<evidence type="ECO:0000256" key="6">
    <source>
        <dbReference type="ARBA" id="ARBA00022729"/>
    </source>
</evidence>
<evidence type="ECO:0000256" key="1">
    <source>
        <dbReference type="ARBA" id="ARBA00004613"/>
    </source>
</evidence>
<keyword evidence="4" id="KW-0646">Protease inhibitor</keyword>
<dbReference type="PROSITE" id="PS00287">
    <property type="entry name" value="CYSTATIN"/>
    <property type="match status" value="1"/>
</dbReference>
<reference evidence="9" key="1">
    <citation type="submission" date="2007-07" db="EMBL/GenBank/DDBJ databases">
        <title>Cloning of a secreted cystatin from the tick Haemaphysalis longicornis.</title>
        <authorList>
            <person name="Tian Z.C."/>
            <person name="Liu G.Y."/>
            <person name="Li Z.X."/>
            <person name="Xie J.R."/>
            <person name="W L."/>
        </authorList>
    </citation>
    <scope>NUCLEOTIDE SEQUENCE</scope>
    <source>
        <strain evidence="9">Gansu</strain>
    </source>
</reference>
<comment type="subcellular location">
    <subcellularLocation>
        <location evidence="1">Secreted</location>
    </subcellularLocation>
</comment>
<dbReference type="CDD" id="cd00042">
    <property type="entry name" value="CY"/>
    <property type="match status" value="1"/>
</dbReference>
<evidence type="ECO:0000313" key="9">
    <source>
        <dbReference type="EMBL" id="ABV71390.1"/>
    </source>
</evidence>
<feature type="domain" description="Cystatin" evidence="8">
    <location>
        <begin position="23"/>
        <end position="130"/>
    </location>
</feature>
<evidence type="ECO:0000259" key="8">
    <source>
        <dbReference type="SMART" id="SM00043"/>
    </source>
</evidence>
<organism evidence="9">
    <name type="scientific">Haemaphysalis longicornis</name>
    <name type="common">Bush tick</name>
    <dbReference type="NCBI Taxonomy" id="44386"/>
    <lineage>
        <taxon>Eukaryota</taxon>
        <taxon>Metazoa</taxon>
        <taxon>Ecdysozoa</taxon>
        <taxon>Arthropoda</taxon>
        <taxon>Chelicerata</taxon>
        <taxon>Arachnida</taxon>
        <taxon>Acari</taxon>
        <taxon>Parasitiformes</taxon>
        <taxon>Ixodida</taxon>
        <taxon>Ixodoidea</taxon>
        <taxon>Ixodidae</taxon>
        <taxon>Haemaphysalinae</taxon>
        <taxon>Haemaphysalis</taxon>
    </lineage>
</organism>
<dbReference type="SMART" id="SM00043">
    <property type="entry name" value="CY"/>
    <property type="match status" value="1"/>
</dbReference>
<dbReference type="Gene3D" id="3.10.450.10">
    <property type="match status" value="1"/>
</dbReference>
<dbReference type="GO" id="GO:0031982">
    <property type="term" value="C:vesicle"/>
    <property type="evidence" value="ECO:0007669"/>
    <property type="project" value="TreeGrafter"/>
</dbReference>
<dbReference type="InterPro" id="IPR000010">
    <property type="entry name" value="Cystatin_dom"/>
</dbReference>
<evidence type="ECO:0000256" key="5">
    <source>
        <dbReference type="ARBA" id="ARBA00022704"/>
    </source>
</evidence>
<dbReference type="SUPFAM" id="SSF54403">
    <property type="entry name" value="Cystatin/monellin"/>
    <property type="match status" value="1"/>
</dbReference>
<dbReference type="EMBL" id="EU019714">
    <property type="protein sequence ID" value="ABV71390.1"/>
    <property type="molecule type" value="mRNA"/>
</dbReference>
<gene>
    <name evidence="9" type="primary">cyst</name>
</gene>
<feature type="signal peptide" evidence="7">
    <location>
        <begin position="1"/>
        <end position="18"/>
    </location>
</feature>
<dbReference type="PANTHER" id="PTHR46186">
    <property type="entry name" value="CYSTATIN"/>
    <property type="match status" value="1"/>
</dbReference>
<proteinExistence type="evidence at transcript level"/>
<dbReference type="Pfam" id="PF00031">
    <property type="entry name" value="Cystatin"/>
    <property type="match status" value="1"/>
</dbReference>
<dbReference type="GO" id="GO:0005737">
    <property type="term" value="C:cytoplasm"/>
    <property type="evidence" value="ECO:0007669"/>
    <property type="project" value="TreeGrafter"/>
</dbReference>
<sequence length="131" mass="14736">MKQAAIIAFFGLVGLALCSNPKRLVGGWTQHDPSSNPKYLELAHFAISQQKNGLDAYHTVLKLVKVETQVVAGTNYRLIFETAPTNCPISEKYSIENCKPTTNRPSATCIATVYERPWENYRELTSFRCPR</sequence>
<dbReference type="GO" id="GO:0004869">
    <property type="term" value="F:cysteine-type endopeptidase inhibitor activity"/>
    <property type="evidence" value="ECO:0007669"/>
    <property type="project" value="UniProtKB-KW"/>
</dbReference>
<dbReference type="PANTHER" id="PTHR46186:SF2">
    <property type="entry name" value="CYSTATIN"/>
    <property type="match status" value="1"/>
</dbReference>
<protein>
    <submittedName>
        <fullName evidence="9">Cystatin</fullName>
    </submittedName>
</protein>
<evidence type="ECO:0000256" key="2">
    <source>
        <dbReference type="ARBA" id="ARBA00009403"/>
    </source>
</evidence>
<accession>B4XC04</accession>
<dbReference type="MEROPS" id="I25.049"/>
<evidence type="ECO:0000256" key="7">
    <source>
        <dbReference type="SAM" id="SignalP"/>
    </source>
</evidence>
<evidence type="ECO:0000256" key="3">
    <source>
        <dbReference type="ARBA" id="ARBA00022525"/>
    </source>
</evidence>